<dbReference type="AlphaFoldDB" id="A0A7W3D7S2"/>
<name>A0A7W3D7S2_CITFR</name>
<dbReference type="InterPro" id="IPR007539">
    <property type="entry name" value="DUF551"/>
</dbReference>
<dbReference type="PROSITE" id="PS51257">
    <property type="entry name" value="PROKAR_LIPOPROTEIN"/>
    <property type="match status" value="1"/>
</dbReference>
<evidence type="ECO:0000259" key="1">
    <source>
        <dbReference type="Pfam" id="PF04448"/>
    </source>
</evidence>
<reference evidence="2 3" key="1">
    <citation type="submission" date="2020-06" db="EMBL/GenBank/DDBJ databases">
        <title>REHAB project genomes.</title>
        <authorList>
            <person name="Shaw L.P."/>
        </authorList>
    </citation>
    <scope>NUCLEOTIDE SEQUENCE [LARGE SCALE GENOMIC DNA]</scope>
    <source>
        <strain evidence="2 3">RHBSTW-00116</strain>
    </source>
</reference>
<evidence type="ECO:0000313" key="2">
    <source>
        <dbReference type="EMBL" id="MBA8064597.1"/>
    </source>
</evidence>
<accession>A0A7W3D7S2</accession>
<protein>
    <recommendedName>
        <fullName evidence="1">DUF551 domain-containing protein</fullName>
    </recommendedName>
</protein>
<organism evidence="2 3">
    <name type="scientific">Citrobacter freundii</name>
    <dbReference type="NCBI Taxonomy" id="546"/>
    <lineage>
        <taxon>Bacteria</taxon>
        <taxon>Pseudomonadati</taxon>
        <taxon>Pseudomonadota</taxon>
        <taxon>Gammaproteobacteria</taxon>
        <taxon>Enterobacterales</taxon>
        <taxon>Enterobacteriaceae</taxon>
        <taxon>Citrobacter</taxon>
        <taxon>Citrobacter freundii complex</taxon>
    </lineage>
</organism>
<evidence type="ECO:0000313" key="3">
    <source>
        <dbReference type="Proteomes" id="UP000591803"/>
    </source>
</evidence>
<proteinExistence type="predicted"/>
<sequence length="248" mass="27657">MTTITKERLEEIAELARKAAYKPCAMHMTNLLAACDSEVIEGMARQLLASMEQEPVAWKYRLVELATEGAGPWKMCLAPMEPGRGAAYRTEVIPLYAAPQLPQPAVAITQHFDTIALDTAKMVMCDVNRRDEFLGGDIQLLSRIQCRIDEACRAAMLQGKVDDEVGSWNNHMNTPTAQAGNSPVTQDGWIPVSERMPGRSGVYMVWNGKHIGAVSLFFGSFQCIKPEQITHWRHMPAAPQEEKTERKK</sequence>
<comment type="caution">
    <text evidence="2">The sequence shown here is derived from an EMBL/GenBank/DDBJ whole genome shotgun (WGS) entry which is preliminary data.</text>
</comment>
<dbReference type="Proteomes" id="UP000591803">
    <property type="component" value="Unassembled WGS sequence"/>
</dbReference>
<dbReference type="Pfam" id="PF04448">
    <property type="entry name" value="DUF551"/>
    <property type="match status" value="1"/>
</dbReference>
<dbReference type="EMBL" id="JABXRI010000001">
    <property type="protein sequence ID" value="MBA8064597.1"/>
    <property type="molecule type" value="Genomic_DNA"/>
</dbReference>
<gene>
    <name evidence="2" type="ORF">HV077_19835</name>
</gene>
<feature type="domain" description="DUF551" evidence="1">
    <location>
        <begin position="188"/>
        <end position="240"/>
    </location>
</feature>